<keyword evidence="2" id="KW-0378">Hydrolase</keyword>
<dbReference type="GO" id="GO:0005524">
    <property type="term" value="F:ATP binding"/>
    <property type="evidence" value="ECO:0007669"/>
    <property type="project" value="InterPro"/>
</dbReference>
<dbReference type="Pfam" id="PF00176">
    <property type="entry name" value="SNF2-rel_dom"/>
    <property type="match status" value="1"/>
</dbReference>
<keyword evidence="2" id="KW-0547">Nucleotide-binding</keyword>
<name>Q3ZAC6_DEHM1</name>
<dbReference type="CDD" id="cd18013">
    <property type="entry name" value="DEXQc_bact_SNF2"/>
    <property type="match status" value="1"/>
</dbReference>
<dbReference type="InterPro" id="IPR014001">
    <property type="entry name" value="Helicase_ATP-bd"/>
</dbReference>
<protein>
    <submittedName>
        <fullName evidence="2">SNF2 family helicase, putative</fullName>
    </submittedName>
</protein>
<keyword evidence="3" id="KW-1185">Reference proteome</keyword>
<dbReference type="InterPro" id="IPR001650">
    <property type="entry name" value="Helicase_C-like"/>
</dbReference>
<dbReference type="HOGENOM" id="CLU_029251_0_0_0"/>
<dbReference type="PROSITE" id="PS51192">
    <property type="entry name" value="HELICASE_ATP_BIND_1"/>
    <property type="match status" value="1"/>
</dbReference>
<dbReference type="STRING" id="243164.DET0071"/>
<evidence type="ECO:0000313" key="2">
    <source>
        <dbReference type="EMBL" id="AAW39048.1"/>
    </source>
</evidence>
<dbReference type="Proteomes" id="UP000008289">
    <property type="component" value="Chromosome"/>
</dbReference>
<organism evidence="2 3">
    <name type="scientific">Dehalococcoides mccartyi (strain ATCC BAA-2266 / KCTC 15142 / 195)</name>
    <name type="common">Dehalococcoides ethenogenes (strain 195)</name>
    <dbReference type="NCBI Taxonomy" id="243164"/>
    <lineage>
        <taxon>Bacteria</taxon>
        <taxon>Bacillati</taxon>
        <taxon>Chloroflexota</taxon>
        <taxon>Dehalococcoidia</taxon>
        <taxon>Dehalococcoidales</taxon>
        <taxon>Dehalococcoidaceae</taxon>
        <taxon>Dehalococcoides</taxon>
    </lineage>
</organism>
<dbReference type="EMBL" id="CP000027">
    <property type="protein sequence ID" value="AAW39048.1"/>
    <property type="molecule type" value="Genomic_DNA"/>
</dbReference>
<sequence length="513" mass="57992">MTGCLTASCFYRVVTSLLLKLKLQAKSPDHFSWQGTNYYACLASRFMSLMTSSRLEGFLMKYEPHNYQIYATRYIEEHPISAVLLDMGLGKTSITLTALNDLLFDSFEAHRILVIAPLRVARDTWPAEADKWDHLQNLICSVAVGTEAERRAALIKPADIYIINRENVQWLIEESKLPFNFDTLVVDELSSFKNYQAKRFRALMKVRPKVKRIIGLTGTPSANGLMDLWAEFRLLDMGARLGRFISHYRLDYFQPDKRNGQVIFSYKPLSGAEQRIYDKISDITISMKSTDLLKMPELVSSEYTVRLSDEERQRYDELKQDLVLQLPDGDITAANAAALTGKLCQLANGAIYTDDGDTFTIHDRKLDALENIIEAASGKPILVAYWFKHDLARITERLQKLHIPFSKLDSADSIRKWNAGELPVALIHPASAGHGLNLQSGGSCIVWFGLTWSLELYQQTNARLWRQGQNAETVVVQHIVAKDTIDERILKVLSKKDSTQAALIAAVKADLQV</sequence>
<dbReference type="InterPro" id="IPR027417">
    <property type="entry name" value="P-loop_NTPase"/>
</dbReference>
<dbReference type="PANTHER" id="PTHR10799">
    <property type="entry name" value="SNF2/RAD54 HELICASE FAMILY"/>
    <property type="match status" value="1"/>
</dbReference>
<keyword evidence="2" id="KW-0347">Helicase</keyword>
<dbReference type="InterPro" id="IPR038718">
    <property type="entry name" value="SNF2-like_sf"/>
</dbReference>
<keyword evidence="2" id="KW-0067">ATP-binding</keyword>
<dbReference type="Gene3D" id="3.40.50.300">
    <property type="entry name" value="P-loop containing nucleotide triphosphate hydrolases"/>
    <property type="match status" value="1"/>
</dbReference>
<gene>
    <name evidence="2" type="ordered locus">DET0071</name>
</gene>
<dbReference type="GO" id="GO:0004386">
    <property type="term" value="F:helicase activity"/>
    <property type="evidence" value="ECO:0007669"/>
    <property type="project" value="UniProtKB-KW"/>
</dbReference>
<dbReference type="SMART" id="SM00487">
    <property type="entry name" value="DEXDc"/>
    <property type="match status" value="1"/>
</dbReference>
<dbReference type="AlphaFoldDB" id="Q3ZAC6"/>
<evidence type="ECO:0000259" key="1">
    <source>
        <dbReference type="PROSITE" id="PS51192"/>
    </source>
</evidence>
<dbReference type="SUPFAM" id="SSF52540">
    <property type="entry name" value="P-loop containing nucleoside triphosphate hydrolases"/>
    <property type="match status" value="2"/>
</dbReference>
<accession>Q3ZAC6</accession>
<dbReference type="eggNOG" id="COG0553">
    <property type="taxonomic scope" value="Bacteria"/>
</dbReference>
<evidence type="ECO:0000313" key="3">
    <source>
        <dbReference type="Proteomes" id="UP000008289"/>
    </source>
</evidence>
<reference evidence="2 3" key="1">
    <citation type="journal article" date="2005" name="Science">
        <title>Genome sequence of the PCE-dechlorinating bacterium Dehalococcoides ethenogenes.</title>
        <authorList>
            <person name="Seshadri R."/>
            <person name="Adrian L."/>
            <person name="Fouts D.E."/>
            <person name="Eisen J.A."/>
            <person name="Phillippy A.M."/>
            <person name="Methe B.A."/>
            <person name="Ward N.L."/>
            <person name="Nelson W.C."/>
            <person name="Deboy R.T."/>
            <person name="Khouri H.M."/>
            <person name="Kolonay J.F."/>
            <person name="Dodson R.J."/>
            <person name="Daugherty S.C."/>
            <person name="Brinkac L.M."/>
            <person name="Sullivan S.A."/>
            <person name="Madupu R."/>
            <person name="Nelson K.E."/>
            <person name="Kang K.H."/>
            <person name="Impraim M."/>
            <person name="Tran K."/>
            <person name="Robinson J.M."/>
            <person name="Forberger H.A."/>
            <person name="Fraser C.M."/>
            <person name="Zinder S.H."/>
            <person name="Heidelberg J.F."/>
        </authorList>
    </citation>
    <scope>NUCLEOTIDE SEQUENCE [LARGE SCALE GENOMIC DNA]</scope>
    <source>
        <strain evidence="3">ATCC BAA-2266 / KCTC 15142 / 195</strain>
    </source>
</reference>
<proteinExistence type="predicted"/>
<dbReference type="InParanoid" id="Q3ZAC6"/>
<dbReference type="Pfam" id="PF00271">
    <property type="entry name" value="Helicase_C"/>
    <property type="match status" value="1"/>
</dbReference>
<dbReference type="InterPro" id="IPR000330">
    <property type="entry name" value="SNF2_N"/>
</dbReference>
<feature type="domain" description="Helicase ATP-binding" evidence="1">
    <location>
        <begin position="72"/>
        <end position="238"/>
    </location>
</feature>
<dbReference type="Gene3D" id="3.40.50.10810">
    <property type="entry name" value="Tandem AAA-ATPase domain"/>
    <property type="match status" value="1"/>
</dbReference>
<dbReference type="KEGG" id="det:DET0071"/>